<proteinExistence type="inferred from homology"/>
<accession>A0A927CTN6</accession>
<protein>
    <submittedName>
        <fullName evidence="4">Enoyl-CoA hydratase/isomerase family protein</fullName>
    </submittedName>
</protein>
<dbReference type="RefSeq" id="WP_190996896.1">
    <property type="nucleotide sequence ID" value="NZ_JACXSI010000005.1"/>
</dbReference>
<organism evidence="4 5">
    <name type="scientific">Peribacillus faecalis</name>
    <dbReference type="NCBI Taxonomy" id="2772559"/>
    <lineage>
        <taxon>Bacteria</taxon>
        <taxon>Bacillati</taxon>
        <taxon>Bacillota</taxon>
        <taxon>Bacilli</taxon>
        <taxon>Bacillales</taxon>
        <taxon>Bacillaceae</taxon>
        <taxon>Peribacillus</taxon>
    </lineage>
</organism>
<dbReference type="CDD" id="cd06558">
    <property type="entry name" value="crotonase-like"/>
    <property type="match status" value="1"/>
</dbReference>
<evidence type="ECO:0000256" key="3">
    <source>
        <dbReference type="RuleBase" id="RU003707"/>
    </source>
</evidence>
<dbReference type="PANTHER" id="PTHR11941">
    <property type="entry name" value="ENOYL-COA HYDRATASE-RELATED"/>
    <property type="match status" value="1"/>
</dbReference>
<keyword evidence="5" id="KW-1185">Reference proteome</keyword>
<gene>
    <name evidence="4" type="ORF">IEO70_03160</name>
</gene>
<dbReference type="PROSITE" id="PS00166">
    <property type="entry name" value="ENOYL_COA_HYDRATASE"/>
    <property type="match status" value="1"/>
</dbReference>
<dbReference type="InterPro" id="IPR018376">
    <property type="entry name" value="Enoyl-CoA_hyd/isom_CS"/>
</dbReference>
<dbReference type="InterPro" id="IPR001753">
    <property type="entry name" value="Enoyl-CoA_hydra/iso"/>
</dbReference>
<evidence type="ECO:0000313" key="4">
    <source>
        <dbReference type="EMBL" id="MBD3107353.1"/>
    </source>
</evidence>
<evidence type="ECO:0000256" key="2">
    <source>
        <dbReference type="ARBA" id="ARBA00023239"/>
    </source>
</evidence>
<keyword evidence="2" id="KW-0456">Lyase</keyword>
<dbReference type="Gene3D" id="3.90.226.10">
    <property type="entry name" value="2-enoyl-CoA Hydratase, Chain A, domain 1"/>
    <property type="match status" value="1"/>
</dbReference>
<reference evidence="4" key="1">
    <citation type="submission" date="2020-09" db="EMBL/GenBank/DDBJ databases">
        <title>Bacillus faecalis sp. nov., a moderately halophilic bacterium isolated from cow faeces.</title>
        <authorList>
            <person name="Jiang L."/>
            <person name="Lee J."/>
        </authorList>
    </citation>
    <scope>NUCLEOTIDE SEQUENCE</scope>
    <source>
        <strain evidence="4">AGMB 02131</strain>
    </source>
</reference>
<dbReference type="FunFam" id="3.90.226.10:FF:000009">
    <property type="entry name" value="Carnitinyl-CoA dehydratase"/>
    <property type="match status" value="1"/>
</dbReference>
<dbReference type="GO" id="GO:0016829">
    <property type="term" value="F:lyase activity"/>
    <property type="evidence" value="ECO:0007669"/>
    <property type="project" value="UniProtKB-KW"/>
</dbReference>
<name>A0A927CTN6_9BACI</name>
<dbReference type="InterPro" id="IPR014748">
    <property type="entry name" value="Enoyl-CoA_hydra_C"/>
</dbReference>
<dbReference type="PANTHER" id="PTHR11941:SF54">
    <property type="entry name" value="ENOYL-COA HYDRATASE, MITOCHONDRIAL"/>
    <property type="match status" value="1"/>
</dbReference>
<dbReference type="Gene3D" id="1.10.12.10">
    <property type="entry name" value="Lyase 2-enoyl-coa Hydratase, Chain A, domain 2"/>
    <property type="match status" value="1"/>
</dbReference>
<dbReference type="SUPFAM" id="SSF52096">
    <property type="entry name" value="ClpP/crotonase"/>
    <property type="match status" value="1"/>
</dbReference>
<evidence type="ECO:0000256" key="1">
    <source>
        <dbReference type="ARBA" id="ARBA00005254"/>
    </source>
</evidence>
<dbReference type="InterPro" id="IPR029045">
    <property type="entry name" value="ClpP/crotonase-like_dom_sf"/>
</dbReference>
<sequence>MKAVQKYEHIEVMQEKGIALVSLNRPEVRNALVPELMLELLDFFGKLKTSEEIKVVILTGKGSAFCAGGDIKGFKQTSAVEARKKMLQTQQIITSIFELEQPVIAAVNGAAAGAGLSLALACDLIVASEKAKFASSFTKVGLVPDLGAAYFLPKLVGAHSAKQIMFSGEPINAIQAKNFGIVNEIYNEEELLTEAYSWAEKLSHAAGVAVGLTKRLINSSHNMNFKEFLEQEALSQALAFQTEDLQEGVKAFFEKRPPIFTGK</sequence>
<comment type="similarity">
    <text evidence="1 3">Belongs to the enoyl-CoA hydratase/isomerase family.</text>
</comment>
<dbReference type="AlphaFoldDB" id="A0A927CTN6"/>
<evidence type="ECO:0000313" key="5">
    <source>
        <dbReference type="Proteomes" id="UP000602076"/>
    </source>
</evidence>
<comment type="caution">
    <text evidence="4">The sequence shown here is derived from an EMBL/GenBank/DDBJ whole genome shotgun (WGS) entry which is preliminary data.</text>
</comment>
<dbReference type="GO" id="GO:0006635">
    <property type="term" value="P:fatty acid beta-oxidation"/>
    <property type="evidence" value="ECO:0007669"/>
    <property type="project" value="TreeGrafter"/>
</dbReference>
<dbReference type="EMBL" id="JACXSI010000005">
    <property type="protein sequence ID" value="MBD3107353.1"/>
    <property type="molecule type" value="Genomic_DNA"/>
</dbReference>
<dbReference type="Proteomes" id="UP000602076">
    <property type="component" value="Unassembled WGS sequence"/>
</dbReference>
<dbReference type="Pfam" id="PF00378">
    <property type="entry name" value="ECH_1"/>
    <property type="match status" value="1"/>
</dbReference>